<proteinExistence type="predicted"/>
<protein>
    <submittedName>
        <fullName evidence="2">Uncharacterized protein</fullName>
    </submittedName>
</protein>
<dbReference type="OrthoDB" id="10687726at2759"/>
<keyword evidence="3" id="KW-1185">Reference proteome</keyword>
<feature type="region of interest" description="Disordered" evidence="1">
    <location>
        <begin position="230"/>
        <end position="337"/>
    </location>
</feature>
<dbReference type="AlphaFoldDB" id="A0A9P5Q962"/>
<gene>
    <name evidence="2" type="ORF">BDP27DRAFT_711013</name>
</gene>
<sequence>MATAQGLHYGNPYATHPVQPQSWTQPQPPSSSPHMQSRRSSHPQIQQEPRSRSHSPFRPALTQRSSSSPHPLSQVQMPPQQQSAPFETQMQRHSVQSQPAPEGLHLLSHALQPIPIDLLSPTEHLQPPSTSDAQIAPASAPSGNTEKSIAGPAPPTPPRSIKSLSPEQEQHHCLPFTRAQPMKRGSIDMDYDAKEEDMSSKRMRLEDGSGHAIDSHLSEVVQEVSAMQGIEQGRTPLTPTAPGWPAERTPEGVAQVQDVQSSECTEYMEQDASNKKEDFVTDDLMNVPSKPSQSMVAQGRSDGEGPGTPGSGEDQADENEAEGESDDESEGNPEAEALEVVLKLEDSKKFCTLCR</sequence>
<accession>A0A9P5Q962</accession>
<feature type="region of interest" description="Disordered" evidence="1">
    <location>
        <begin position="1"/>
        <end position="186"/>
    </location>
</feature>
<dbReference type="EMBL" id="JADNRY010000005">
    <property type="protein sequence ID" value="KAF9076987.1"/>
    <property type="molecule type" value="Genomic_DNA"/>
</dbReference>
<organism evidence="2 3">
    <name type="scientific">Rhodocollybia butyracea</name>
    <dbReference type="NCBI Taxonomy" id="206335"/>
    <lineage>
        <taxon>Eukaryota</taxon>
        <taxon>Fungi</taxon>
        <taxon>Dikarya</taxon>
        <taxon>Basidiomycota</taxon>
        <taxon>Agaricomycotina</taxon>
        <taxon>Agaricomycetes</taxon>
        <taxon>Agaricomycetidae</taxon>
        <taxon>Agaricales</taxon>
        <taxon>Marasmiineae</taxon>
        <taxon>Omphalotaceae</taxon>
        <taxon>Rhodocollybia</taxon>
    </lineage>
</organism>
<comment type="caution">
    <text evidence="2">The sequence shown here is derived from an EMBL/GenBank/DDBJ whole genome shotgun (WGS) entry which is preliminary data.</text>
</comment>
<feature type="compositionally biased region" description="Acidic residues" evidence="1">
    <location>
        <begin position="314"/>
        <end position="337"/>
    </location>
</feature>
<name>A0A9P5Q962_9AGAR</name>
<evidence type="ECO:0000313" key="3">
    <source>
        <dbReference type="Proteomes" id="UP000772434"/>
    </source>
</evidence>
<dbReference type="Proteomes" id="UP000772434">
    <property type="component" value="Unassembled WGS sequence"/>
</dbReference>
<reference evidence="2" key="1">
    <citation type="submission" date="2020-11" db="EMBL/GenBank/DDBJ databases">
        <authorList>
            <consortium name="DOE Joint Genome Institute"/>
            <person name="Ahrendt S."/>
            <person name="Riley R."/>
            <person name="Andreopoulos W."/>
            <person name="Labutti K."/>
            <person name="Pangilinan J."/>
            <person name="Ruiz-Duenas F.J."/>
            <person name="Barrasa J.M."/>
            <person name="Sanchez-Garcia M."/>
            <person name="Camarero S."/>
            <person name="Miyauchi S."/>
            <person name="Serrano A."/>
            <person name="Linde D."/>
            <person name="Babiker R."/>
            <person name="Drula E."/>
            <person name="Ayuso-Fernandez I."/>
            <person name="Pacheco R."/>
            <person name="Padilla G."/>
            <person name="Ferreira P."/>
            <person name="Barriuso J."/>
            <person name="Kellner H."/>
            <person name="Castanera R."/>
            <person name="Alfaro M."/>
            <person name="Ramirez L."/>
            <person name="Pisabarro A.G."/>
            <person name="Kuo A."/>
            <person name="Tritt A."/>
            <person name="Lipzen A."/>
            <person name="He G."/>
            <person name="Yan M."/>
            <person name="Ng V."/>
            <person name="Cullen D."/>
            <person name="Martin F."/>
            <person name="Rosso M.-N."/>
            <person name="Henrissat B."/>
            <person name="Hibbett D."/>
            <person name="Martinez A.T."/>
            <person name="Grigoriev I.V."/>
        </authorList>
    </citation>
    <scope>NUCLEOTIDE SEQUENCE</scope>
    <source>
        <strain evidence="2">AH 40177</strain>
    </source>
</reference>
<feature type="compositionally biased region" description="Polar residues" evidence="1">
    <location>
        <begin position="62"/>
        <end position="99"/>
    </location>
</feature>
<evidence type="ECO:0000313" key="2">
    <source>
        <dbReference type="EMBL" id="KAF9076987.1"/>
    </source>
</evidence>
<evidence type="ECO:0000256" key="1">
    <source>
        <dbReference type="SAM" id="MobiDB-lite"/>
    </source>
</evidence>